<keyword evidence="1" id="KW-1133">Transmembrane helix</keyword>
<proteinExistence type="predicted"/>
<keyword evidence="1" id="KW-0472">Membrane</keyword>
<dbReference type="RefSeq" id="WP_067633448.1">
    <property type="nucleotide sequence ID" value="NZ_CP013213.1"/>
</dbReference>
<dbReference type="KEGG" id="erl:AOC36_08790"/>
<evidence type="ECO:0000313" key="4">
    <source>
        <dbReference type="Proteomes" id="UP000063781"/>
    </source>
</evidence>
<evidence type="ECO:0000256" key="1">
    <source>
        <dbReference type="SAM" id="Phobius"/>
    </source>
</evidence>
<feature type="signal peptide" evidence="2">
    <location>
        <begin position="1"/>
        <end position="24"/>
    </location>
</feature>
<dbReference type="EMBL" id="CP013213">
    <property type="protein sequence ID" value="AMC94081.1"/>
    <property type="molecule type" value="Genomic_DNA"/>
</dbReference>
<evidence type="ECO:0000313" key="3">
    <source>
        <dbReference type="EMBL" id="AMC94081.1"/>
    </source>
</evidence>
<organism evidence="3 4">
    <name type="scientific">Erysipelothrix larvae</name>
    <dbReference type="NCBI Taxonomy" id="1514105"/>
    <lineage>
        <taxon>Bacteria</taxon>
        <taxon>Bacillati</taxon>
        <taxon>Bacillota</taxon>
        <taxon>Erysipelotrichia</taxon>
        <taxon>Erysipelotrichales</taxon>
        <taxon>Erysipelotrichaceae</taxon>
        <taxon>Erysipelothrix</taxon>
    </lineage>
</organism>
<name>A0A109UHD9_9FIRM</name>
<keyword evidence="2" id="KW-0732">Signal</keyword>
<gene>
    <name evidence="3" type="ORF">AOC36_08790</name>
</gene>
<protein>
    <recommendedName>
        <fullName evidence="5">Gram-positive cocci surface proteins LPxTG domain-containing protein</fullName>
    </recommendedName>
</protein>
<reference evidence="3 4" key="1">
    <citation type="submission" date="2015-10" db="EMBL/GenBank/DDBJ databases">
        <title>Erysipelothrix larvae sp. LV19 isolated from the larval gut of the rhinoceros beetle, Trypoxylus dichotomus.</title>
        <authorList>
            <person name="Lim S."/>
            <person name="Kim B.-C."/>
        </authorList>
    </citation>
    <scope>NUCLEOTIDE SEQUENCE [LARGE SCALE GENOMIC DNA]</scope>
    <source>
        <strain evidence="3 4">LV19</strain>
    </source>
</reference>
<evidence type="ECO:0008006" key="5">
    <source>
        <dbReference type="Google" id="ProtNLM"/>
    </source>
</evidence>
<sequence>MKKLLRSVFVALVLFIASSTPISAIDTLVDSSDVSVGTTMNQEHSSHYLYILGILVLTGSIVGMYQKKYDED</sequence>
<evidence type="ECO:0000256" key="2">
    <source>
        <dbReference type="SAM" id="SignalP"/>
    </source>
</evidence>
<dbReference type="AlphaFoldDB" id="A0A109UHD9"/>
<keyword evidence="1" id="KW-0812">Transmembrane</keyword>
<dbReference type="Proteomes" id="UP000063781">
    <property type="component" value="Chromosome"/>
</dbReference>
<feature type="chain" id="PRO_5007140937" description="Gram-positive cocci surface proteins LPxTG domain-containing protein" evidence="2">
    <location>
        <begin position="25"/>
        <end position="72"/>
    </location>
</feature>
<accession>A0A109UHD9</accession>
<feature type="transmembrane region" description="Helical" evidence="1">
    <location>
        <begin position="48"/>
        <end position="65"/>
    </location>
</feature>
<keyword evidence="4" id="KW-1185">Reference proteome</keyword>